<sequence>MSGGIPARPEPPSADEPPRPAPEGRRWVPRVLTPDSVEVVDSIELADEFARSRGEQHAGPADRLAAGVIVLGKELATEDCALLAAWLRSAPADVRGPVLSAVLAADPPCEVLADLAAEHAGQARMALLRGEIAQIVAGGGVPDSPLTPHPWGADEAEEARALLSEAVDEVAPDRVDLLLRTATRFGVDLPPHRYTAERFVSWWASHPEAGLDPVLWPRSDDLVALLRSTLVARLQHSETVLAAVTDHWWPLLRSIAVDPFEPLDAAVLSAAVRANGDIRRETVDRFAERLRDPDLPDTPEAVLAALFGAAQPTVDELHRLIGALPATAVTESIAQRAFAVLDKAKVTGRSLDLLRVLGHHLGTEQRELWSADARVRSWIVAFGRGSEVGSLSGIADRVLRARLPELVTALLAADPRAAVRAIGSAGASLQQLLQRELPAIFGDERAEESRRDAAVALAFVLAWSDGASTEMRTAYDRELERWVRSGRRADHRRVSKRLRLSAADHAAAWHEWLQEIVTTPAEPDRATRKWWQRRR</sequence>
<dbReference type="STRING" id="95161.SAMN05660874_05620"/>
<dbReference type="RefSeq" id="WP_139274193.1">
    <property type="nucleotide sequence ID" value="NZ_FOZX01000016.1"/>
</dbReference>
<dbReference type="AlphaFoldDB" id="A0A1I6V5P5"/>
<feature type="compositionally biased region" description="Basic and acidic residues" evidence="1">
    <location>
        <begin position="16"/>
        <end position="26"/>
    </location>
</feature>
<accession>A0A1I6V5P5</accession>
<name>A0A1I6V5P5_9PSEU</name>
<evidence type="ECO:0000259" key="2">
    <source>
        <dbReference type="Pfam" id="PF20052"/>
    </source>
</evidence>
<dbReference type="OrthoDB" id="3595182at2"/>
<dbReference type="Proteomes" id="UP000198852">
    <property type="component" value="Unassembled WGS sequence"/>
</dbReference>
<keyword evidence="4" id="KW-1185">Reference proteome</keyword>
<dbReference type="EMBL" id="FOZX01000016">
    <property type="protein sequence ID" value="SFT09023.1"/>
    <property type="molecule type" value="Genomic_DNA"/>
</dbReference>
<feature type="region of interest" description="Disordered" evidence="1">
    <location>
        <begin position="1"/>
        <end position="27"/>
    </location>
</feature>
<organism evidence="3 4">
    <name type="scientific">Saccharopolyspora flava</name>
    <dbReference type="NCBI Taxonomy" id="95161"/>
    <lineage>
        <taxon>Bacteria</taxon>
        <taxon>Bacillati</taxon>
        <taxon>Actinomycetota</taxon>
        <taxon>Actinomycetes</taxon>
        <taxon>Pseudonocardiales</taxon>
        <taxon>Pseudonocardiaceae</taxon>
        <taxon>Saccharopolyspora</taxon>
    </lineage>
</organism>
<proteinExistence type="predicted"/>
<protein>
    <recommendedName>
        <fullName evidence="2">GTPase-associated protein 1-like C-terminal domain-containing protein</fullName>
    </recommendedName>
</protein>
<evidence type="ECO:0000256" key="1">
    <source>
        <dbReference type="SAM" id="MobiDB-lite"/>
    </source>
</evidence>
<gene>
    <name evidence="3" type="ORF">SAMN05660874_05620</name>
</gene>
<evidence type="ECO:0000313" key="4">
    <source>
        <dbReference type="Proteomes" id="UP000198852"/>
    </source>
</evidence>
<dbReference type="Pfam" id="PF20052">
    <property type="entry name" value="GAP1-C"/>
    <property type="match status" value="1"/>
</dbReference>
<dbReference type="InterPro" id="IPR049532">
    <property type="entry name" value="GAP1-like_C"/>
</dbReference>
<feature type="domain" description="GTPase-associated protein 1-like C-terminal" evidence="2">
    <location>
        <begin position="51"/>
        <end position="509"/>
    </location>
</feature>
<reference evidence="4" key="1">
    <citation type="submission" date="2016-10" db="EMBL/GenBank/DDBJ databases">
        <authorList>
            <person name="Varghese N."/>
            <person name="Submissions S."/>
        </authorList>
    </citation>
    <scope>NUCLEOTIDE SEQUENCE [LARGE SCALE GENOMIC DNA]</scope>
    <source>
        <strain evidence="4">DSM 44771</strain>
    </source>
</reference>
<evidence type="ECO:0000313" key="3">
    <source>
        <dbReference type="EMBL" id="SFT09023.1"/>
    </source>
</evidence>